<dbReference type="InterPro" id="IPR008333">
    <property type="entry name" value="Cbr1-like_FAD-bd_dom"/>
</dbReference>
<gene>
    <name evidence="8" type="ORF">BV898_09551</name>
</gene>
<dbReference type="Gene3D" id="3.40.50.80">
    <property type="entry name" value="Nucleotide-binding domain of ferredoxin-NADP reductase (FNR) module"/>
    <property type="match status" value="1"/>
</dbReference>
<organism evidence="8 9">
    <name type="scientific">Hypsibius exemplaris</name>
    <name type="common">Freshwater tardigrade</name>
    <dbReference type="NCBI Taxonomy" id="2072580"/>
    <lineage>
        <taxon>Eukaryota</taxon>
        <taxon>Metazoa</taxon>
        <taxon>Ecdysozoa</taxon>
        <taxon>Tardigrada</taxon>
        <taxon>Eutardigrada</taxon>
        <taxon>Parachela</taxon>
        <taxon>Hypsibioidea</taxon>
        <taxon>Hypsibiidae</taxon>
        <taxon>Hypsibius</taxon>
    </lineage>
</organism>
<dbReference type="PANTHER" id="PTHR19370:SF185">
    <property type="entry name" value="NADH-CYTOCHROME B5 REDUCTASE"/>
    <property type="match status" value="1"/>
</dbReference>
<feature type="binding site" evidence="5">
    <location>
        <position position="409"/>
    </location>
    <ligand>
        <name>FAD</name>
        <dbReference type="ChEBI" id="CHEBI:57692"/>
    </ligand>
</feature>
<evidence type="ECO:0000259" key="7">
    <source>
        <dbReference type="Pfam" id="PF00970"/>
    </source>
</evidence>
<dbReference type="SUPFAM" id="SSF52343">
    <property type="entry name" value="Ferredoxin reductase-like, C-terminal NADP-linked domain"/>
    <property type="match status" value="1"/>
</dbReference>
<dbReference type="InterPro" id="IPR001834">
    <property type="entry name" value="CBR-like"/>
</dbReference>
<feature type="region of interest" description="Disordered" evidence="6">
    <location>
        <begin position="207"/>
        <end position="276"/>
    </location>
</feature>
<dbReference type="Gene3D" id="2.40.30.10">
    <property type="entry name" value="Translation factors"/>
    <property type="match status" value="1"/>
</dbReference>
<dbReference type="GO" id="GO:0071949">
    <property type="term" value="F:FAD binding"/>
    <property type="evidence" value="ECO:0007669"/>
    <property type="project" value="TreeGrafter"/>
</dbReference>
<dbReference type="PRINTS" id="PR00406">
    <property type="entry name" value="CYTB5RDTASE"/>
</dbReference>
<evidence type="ECO:0000256" key="2">
    <source>
        <dbReference type="ARBA" id="ARBA00022630"/>
    </source>
</evidence>
<dbReference type="OrthoDB" id="10670588at2759"/>
<dbReference type="SUPFAM" id="SSF63380">
    <property type="entry name" value="Riboflavin synthase domain-like"/>
    <property type="match status" value="1"/>
</dbReference>
<dbReference type="Proteomes" id="UP000192578">
    <property type="component" value="Unassembled WGS sequence"/>
</dbReference>
<protein>
    <recommendedName>
        <fullName evidence="7">Flavoprotein pyridine nucleotide cytochrome reductase-like FAD-binding domain-containing protein</fullName>
    </recommendedName>
</protein>
<feature type="binding site" evidence="5">
    <location>
        <position position="410"/>
    </location>
    <ligand>
        <name>FAD</name>
        <dbReference type="ChEBI" id="CHEBI:57692"/>
    </ligand>
</feature>
<accession>A0A1W0WLZ4</accession>
<evidence type="ECO:0000256" key="6">
    <source>
        <dbReference type="SAM" id="MobiDB-lite"/>
    </source>
</evidence>
<evidence type="ECO:0000313" key="9">
    <source>
        <dbReference type="Proteomes" id="UP000192578"/>
    </source>
</evidence>
<keyword evidence="2 5" id="KW-0285">Flavoprotein</keyword>
<dbReference type="InterPro" id="IPR039261">
    <property type="entry name" value="FNR_nucleotide-bd"/>
</dbReference>
<evidence type="ECO:0000256" key="3">
    <source>
        <dbReference type="ARBA" id="ARBA00022827"/>
    </source>
</evidence>
<evidence type="ECO:0000313" key="8">
    <source>
        <dbReference type="EMBL" id="OQV16240.1"/>
    </source>
</evidence>
<feature type="compositionally biased region" description="Basic and acidic residues" evidence="6">
    <location>
        <begin position="222"/>
        <end position="246"/>
    </location>
</feature>
<dbReference type="AlphaFoldDB" id="A0A1W0WLZ4"/>
<dbReference type="EMBL" id="MTYJ01000076">
    <property type="protein sequence ID" value="OQV16240.1"/>
    <property type="molecule type" value="Genomic_DNA"/>
</dbReference>
<feature type="binding site" evidence="5">
    <location>
        <position position="444"/>
    </location>
    <ligand>
        <name>FAD</name>
        <dbReference type="ChEBI" id="CHEBI:57692"/>
    </ligand>
</feature>
<keyword evidence="3 5" id="KW-0274">FAD</keyword>
<comment type="cofactor">
    <cofactor evidence="1 5">
        <name>FAD</name>
        <dbReference type="ChEBI" id="CHEBI:57692"/>
    </cofactor>
</comment>
<dbReference type="PANTHER" id="PTHR19370">
    <property type="entry name" value="NADH-CYTOCHROME B5 REDUCTASE"/>
    <property type="match status" value="1"/>
</dbReference>
<feature type="domain" description="Flavoprotein pyridine nucleotide cytochrome reductase-like FAD-binding" evidence="7">
    <location>
        <begin position="372"/>
        <end position="466"/>
    </location>
</feature>
<dbReference type="Pfam" id="PF00970">
    <property type="entry name" value="FAD_binding_6"/>
    <property type="match status" value="1"/>
</dbReference>
<dbReference type="GO" id="GO:0016491">
    <property type="term" value="F:oxidoreductase activity"/>
    <property type="evidence" value="ECO:0007669"/>
    <property type="project" value="UniProtKB-KW"/>
</dbReference>
<feature type="region of interest" description="Disordered" evidence="6">
    <location>
        <begin position="1"/>
        <end position="71"/>
    </location>
</feature>
<dbReference type="InterPro" id="IPR017938">
    <property type="entry name" value="Riboflavin_synthase-like_b-brl"/>
</dbReference>
<keyword evidence="9" id="KW-1185">Reference proteome</keyword>
<proteinExistence type="predicted"/>
<reference evidence="9" key="1">
    <citation type="submission" date="2017-01" db="EMBL/GenBank/DDBJ databases">
        <title>Comparative genomics of anhydrobiosis in the tardigrade Hypsibius dujardini.</title>
        <authorList>
            <person name="Yoshida Y."/>
            <person name="Koutsovoulos G."/>
            <person name="Laetsch D."/>
            <person name="Stevens L."/>
            <person name="Kumar S."/>
            <person name="Horikawa D."/>
            <person name="Ishino K."/>
            <person name="Komine S."/>
            <person name="Tomita M."/>
            <person name="Blaxter M."/>
            <person name="Arakawa K."/>
        </authorList>
    </citation>
    <scope>NUCLEOTIDE SEQUENCE [LARGE SCALE GENOMIC DNA]</scope>
    <source>
        <strain evidence="9">Z151</strain>
    </source>
</reference>
<feature type="region of interest" description="Disordered" evidence="6">
    <location>
        <begin position="105"/>
        <end position="142"/>
    </location>
</feature>
<comment type="caution">
    <text evidence="8">The sequence shown here is derived from an EMBL/GenBank/DDBJ whole genome shotgun (WGS) entry which is preliminary data.</text>
</comment>
<evidence type="ECO:0000256" key="5">
    <source>
        <dbReference type="PIRSR" id="PIRSR601834-1"/>
    </source>
</evidence>
<keyword evidence="4" id="KW-0560">Oxidoreductase</keyword>
<sequence>MRGHRGTRTQADNDTVYKPEIDGLDQAGRHRQRPRSGRAAAQSVAGEQPSGSALGEQSAPSGSGNTHPHAALLPMGVKKKYVPLTQPASVLHPIYNFTVTREDPKHSTATLKENQPIPRLPPQSPHCTASSDHSDDDDDDDDLLSLYESRQAASAAQRPLPVTAPKFFPDLVIPNMEPVIEKYLACLKERKEKADEKAKAATLKEQAELALAPPAHVKPKVASKEVKPDEKKTKDKKGGEGGEGKKGTKTPGDTDPPKKKKKSPIPLSPLKVPTGLTPLVLTSPTPLVLTQPTPSVHIPPTPLVLTQPTPLVLIPSTLSVHIPPTPLVLTPPTPLVHCYPPDRLLLSAANPHCPVTVVCWRNEPSDKQRYGSVRRVTLQLANTRQLLGVPPGQFVVVTVQAAPGKSATRPVFPLGPCDWHGFFEFVWEDAAENEPQGKRIFGRILQTLLTKDESVTVRGPFGDFLYRGKGWFTHQQNALSPKETRHYRKVVMIGMTFGVVPFLAILDQVSREKNLPTEFTIVQVGLGENDFWLSAEIDQFASAEPKICASHRLFLDLSVSDRVREELDGFVAQYLPVPGCDVLTVVCVPPMLASFYVIPALIGAGLGEKSCLYVYGSFAGDDLPECDHELLRSCMGK</sequence>
<evidence type="ECO:0000256" key="4">
    <source>
        <dbReference type="ARBA" id="ARBA00023002"/>
    </source>
</evidence>
<feature type="binding site" evidence="5">
    <location>
        <position position="426"/>
    </location>
    <ligand>
        <name>FAD</name>
        <dbReference type="ChEBI" id="CHEBI:57692"/>
    </ligand>
</feature>
<name>A0A1W0WLZ4_HYPEX</name>
<evidence type="ECO:0000256" key="1">
    <source>
        <dbReference type="ARBA" id="ARBA00001974"/>
    </source>
</evidence>